<organism evidence="2 3">
    <name type="scientific">Dictyobacter aurantiacus</name>
    <dbReference type="NCBI Taxonomy" id="1936993"/>
    <lineage>
        <taxon>Bacteria</taxon>
        <taxon>Bacillati</taxon>
        <taxon>Chloroflexota</taxon>
        <taxon>Ktedonobacteria</taxon>
        <taxon>Ktedonobacterales</taxon>
        <taxon>Dictyobacteraceae</taxon>
        <taxon>Dictyobacter</taxon>
    </lineage>
</organism>
<accession>A0A401ZRY5</accession>
<sequence length="226" mass="24746">MTTDLAEIKNLMALATGDEKHNASAHSTLDVLWVLYDRILRYDPQQPHSEERDRFILSKGHGPVALYAILAAKGFFPSTELPHFKSWDGILGAHPDRQRVPGIEVSTGSLGHGLSMAIGVTLALQAKQSDRRVFALVGDAECNEGSIWEAVMVASQKKLKQLTCIVVNNHSSTIEYGDMATRFEAFGWHATTINGRDHEQIYAALSQQDAARPGVIIADIAERKGA</sequence>
<dbReference type="Gene3D" id="3.40.50.970">
    <property type="match status" value="1"/>
</dbReference>
<dbReference type="OrthoDB" id="8732661at2"/>
<dbReference type="EMBL" id="BIFQ01000002">
    <property type="protein sequence ID" value="GCE09613.1"/>
    <property type="molecule type" value="Genomic_DNA"/>
</dbReference>
<dbReference type="PANTHER" id="PTHR47514:SF2">
    <property type="entry name" value="TRANSKETOLASE"/>
    <property type="match status" value="1"/>
</dbReference>
<dbReference type="Pfam" id="PF00456">
    <property type="entry name" value="Transketolase_N"/>
    <property type="match status" value="1"/>
</dbReference>
<dbReference type="SUPFAM" id="SSF52518">
    <property type="entry name" value="Thiamin diphosphate-binding fold (THDP-binding)"/>
    <property type="match status" value="1"/>
</dbReference>
<name>A0A401ZRY5_9CHLR</name>
<feature type="domain" description="Transketolase N-terminal" evidence="1">
    <location>
        <begin position="19"/>
        <end position="217"/>
    </location>
</feature>
<dbReference type="AlphaFoldDB" id="A0A401ZRY5"/>
<keyword evidence="3" id="KW-1185">Reference proteome</keyword>
<protein>
    <submittedName>
        <fullName evidence="2">Transketolase</fullName>
    </submittedName>
</protein>
<evidence type="ECO:0000313" key="2">
    <source>
        <dbReference type="EMBL" id="GCE09613.1"/>
    </source>
</evidence>
<reference evidence="3" key="1">
    <citation type="submission" date="2018-12" db="EMBL/GenBank/DDBJ databases">
        <title>Tengunoibacter tsumagoiensis gen. nov., sp. nov., Dictyobacter kobayashii sp. nov., D. alpinus sp. nov., and D. joshuensis sp. nov. and description of Dictyobacteraceae fam. nov. within the order Ktedonobacterales isolated from Tengu-no-mugimeshi.</title>
        <authorList>
            <person name="Wang C.M."/>
            <person name="Zheng Y."/>
            <person name="Sakai Y."/>
            <person name="Toyoda A."/>
            <person name="Minakuchi Y."/>
            <person name="Abe K."/>
            <person name="Yokota A."/>
            <person name="Yabe S."/>
        </authorList>
    </citation>
    <scope>NUCLEOTIDE SEQUENCE [LARGE SCALE GENOMIC DNA]</scope>
    <source>
        <strain evidence="3">S-27</strain>
    </source>
</reference>
<dbReference type="InterPro" id="IPR005474">
    <property type="entry name" value="Transketolase_N"/>
</dbReference>
<evidence type="ECO:0000259" key="1">
    <source>
        <dbReference type="Pfam" id="PF00456"/>
    </source>
</evidence>
<evidence type="ECO:0000313" key="3">
    <source>
        <dbReference type="Proteomes" id="UP000287224"/>
    </source>
</evidence>
<gene>
    <name evidence="2" type="ORF">KDAU_69420</name>
</gene>
<dbReference type="InterPro" id="IPR029061">
    <property type="entry name" value="THDP-binding"/>
</dbReference>
<dbReference type="Proteomes" id="UP000287224">
    <property type="component" value="Unassembled WGS sequence"/>
</dbReference>
<dbReference type="RefSeq" id="WP_126602199.1">
    <property type="nucleotide sequence ID" value="NZ_BIFQ01000002.1"/>
</dbReference>
<comment type="caution">
    <text evidence="2">The sequence shown here is derived from an EMBL/GenBank/DDBJ whole genome shotgun (WGS) entry which is preliminary data.</text>
</comment>
<dbReference type="PANTHER" id="PTHR47514">
    <property type="entry name" value="TRANSKETOLASE N-TERMINAL SECTION-RELATED"/>
    <property type="match status" value="1"/>
</dbReference>
<proteinExistence type="predicted"/>